<evidence type="ECO:0000256" key="9">
    <source>
        <dbReference type="ARBA" id="ARBA00023299"/>
    </source>
</evidence>
<evidence type="ECO:0000313" key="14">
    <source>
        <dbReference type="EMBL" id="SDB98909.1"/>
    </source>
</evidence>
<keyword evidence="8" id="KW-0460">Magnesium</keyword>
<dbReference type="InterPro" id="IPR023214">
    <property type="entry name" value="HAD_sf"/>
</dbReference>
<dbReference type="PANTHER" id="PTHR43344:SF2">
    <property type="entry name" value="PHOSPHOSERINE PHOSPHATASE"/>
    <property type="match status" value="1"/>
</dbReference>
<evidence type="ECO:0000256" key="5">
    <source>
        <dbReference type="ARBA" id="ARBA00022605"/>
    </source>
</evidence>
<dbReference type="PANTHER" id="PTHR43344">
    <property type="entry name" value="PHOSPHOSERINE PHOSPHATASE"/>
    <property type="match status" value="1"/>
</dbReference>
<keyword evidence="15" id="KW-1185">Reference proteome</keyword>
<comment type="catalytic activity">
    <reaction evidence="11">
        <text>O-phospho-L-serine + H2O = L-serine + phosphate</text>
        <dbReference type="Rhea" id="RHEA:21208"/>
        <dbReference type="ChEBI" id="CHEBI:15377"/>
        <dbReference type="ChEBI" id="CHEBI:33384"/>
        <dbReference type="ChEBI" id="CHEBI:43474"/>
        <dbReference type="ChEBI" id="CHEBI:57524"/>
        <dbReference type="EC" id="3.1.3.3"/>
    </reaction>
</comment>
<dbReference type="InterPro" id="IPR050582">
    <property type="entry name" value="HAD-like_SerB"/>
</dbReference>
<dbReference type="UniPathway" id="UPA00135">
    <property type="reaction ID" value="UER00198"/>
</dbReference>
<comment type="similarity">
    <text evidence="3">Belongs to the HAD-like hydrolase superfamily. SerB family.</text>
</comment>
<accession>A0A1G6HX75</accession>
<gene>
    <name evidence="14" type="ORF">GA0111570_11341</name>
</gene>
<dbReference type="InterPro" id="IPR004469">
    <property type="entry name" value="PSP"/>
</dbReference>
<dbReference type="Pfam" id="PF12710">
    <property type="entry name" value="HAD"/>
    <property type="match status" value="1"/>
</dbReference>
<evidence type="ECO:0000256" key="1">
    <source>
        <dbReference type="ARBA" id="ARBA00001946"/>
    </source>
</evidence>
<keyword evidence="9" id="KW-0718">Serine biosynthesis</keyword>
<evidence type="ECO:0000256" key="10">
    <source>
        <dbReference type="ARBA" id="ARBA00031693"/>
    </source>
</evidence>
<dbReference type="Proteomes" id="UP000199086">
    <property type="component" value="Unassembled WGS sequence"/>
</dbReference>
<dbReference type="InterPro" id="IPR036412">
    <property type="entry name" value="HAD-like_sf"/>
</dbReference>
<dbReference type="RefSeq" id="WP_245703246.1">
    <property type="nucleotide sequence ID" value="NZ_FMYF01000013.1"/>
</dbReference>
<dbReference type="SFLD" id="SFLDF00029">
    <property type="entry name" value="phosphoserine_phosphatase"/>
    <property type="match status" value="1"/>
</dbReference>
<dbReference type="SFLD" id="SFLDG01137">
    <property type="entry name" value="C1.6.1:_Phosphoserine_Phosphat"/>
    <property type="match status" value="1"/>
</dbReference>
<protein>
    <recommendedName>
        <fullName evidence="4">phosphoserine phosphatase</fullName>
        <ecNumber evidence="4">3.1.3.3</ecNumber>
    </recommendedName>
    <alternativeName>
        <fullName evidence="10">O-phosphoserine phosphohydrolase</fullName>
    </alternativeName>
</protein>
<dbReference type="SFLD" id="SFLDS00003">
    <property type="entry name" value="Haloacid_Dehalogenase"/>
    <property type="match status" value="1"/>
</dbReference>
<name>A0A1G6HX75_9ACTN</name>
<comment type="catalytic activity">
    <reaction evidence="12">
        <text>O-phospho-D-serine + H2O = D-serine + phosphate</text>
        <dbReference type="Rhea" id="RHEA:24873"/>
        <dbReference type="ChEBI" id="CHEBI:15377"/>
        <dbReference type="ChEBI" id="CHEBI:35247"/>
        <dbReference type="ChEBI" id="CHEBI:43474"/>
        <dbReference type="ChEBI" id="CHEBI:58680"/>
        <dbReference type="EC" id="3.1.3.3"/>
    </reaction>
</comment>
<evidence type="ECO:0000256" key="13">
    <source>
        <dbReference type="PIRSR" id="PIRSR604469-1"/>
    </source>
</evidence>
<dbReference type="EC" id="3.1.3.3" evidence="4"/>
<keyword evidence="5" id="KW-0028">Amino-acid biosynthesis</keyword>
<evidence type="ECO:0000256" key="4">
    <source>
        <dbReference type="ARBA" id="ARBA00012640"/>
    </source>
</evidence>
<dbReference type="SUPFAM" id="SSF56784">
    <property type="entry name" value="HAD-like"/>
    <property type="match status" value="1"/>
</dbReference>
<feature type="active site" description="Nucleophile" evidence="13">
    <location>
        <position position="88"/>
    </location>
</feature>
<dbReference type="GO" id="GO:0005737">
    <property type="term" value="C:cytoplasm"/>
    <property type="evidence" value="ECO:0007669"/>
    <property type="project" value="TreeGrafter"/>
</dbReference>
<evidence type="ECO:0000256" key="11">
    <source>
        <dbReference type="ARBA" id="ARBA00048138"/>
    </source>
</evidence>
<dbReference type="GO" id="GO:0006564">
    <property type="term" value="P:L-serine biosynthetic process"/>
    <property type="evidence" value="ECO:0007669"/>
    <property type="project" value="UniProtKB-KW"/>
</dbReference>
<evidence type="ECO:0000256" key="12">
    <source>
        <dbReference type="ARBA" id="ARBA00048523"/>
    </source>
</evidence>
<proteinExistence type="inferred from homology"/>
<dbReference type="Gene3D" id="3.40.50.1000">
    <property type="entry name" value="HAD superfamily/HAD-like"/>
    <property type="match status" value="1"/>
</dbReference>
<comment type="cofactor">
    <cofactor evidence="1">
        <name>Mg(2+)</name>
        <dbReference type="ChEBI" id="CHEBI:18420"/>
    </cofactor>
</comment>
<keyword evidence="7" id="KW-0378">Hydrolase</keyword>
<keyword evidence="6" id="KW-0479">Metal-binding</keyword>
<dbReference type="NCBIfam" id="TIGR01488">
    <property type="entry name" value="HAD-SF-IB"/>
    <property type="match status" value="1"/>
</dbReference>
<evidence type="ECO:0000313" key="15">
    <source>
        <dbReference type="Proteomes" id="UP000199086"/>
    </source>
</evidence>
<dbReference type="AlphaFoldDB" id="A0A1G6HX75"/>
<evidence type="ECO:0000256" key="7">
    <source>
        <dbReference type="ARBA" id="ARBA00022801"/>
    </source>
</evidence>
<reference evidence="14 15" key="1">
    <citation type="submission" date="2016-06" db="EMBL/GenBank/DDBJ databases">
        <authorList>
            <person name="Olsen C.W."/>
            <person name="Carey S."/>
            <person name="Hinshaw L."/>
            <person name="Karasin A.I."/>
        </authorList>
    </citation>
    <scope>NUCLEOTIDE SEQUENCE [LARGE SCALE GENOMIC DNA]</scope>
    <source>
        <strain evidence="14 15">LZ-22</strain>
    </source>
</reference>
<organism evidence="14 15">
    <name type="scientific">Raineyella antarctica</name>
    <dbReference type="NCBI Taxonomy" id="1577474"/>
    <lineage>
        <taxon>Bacteria</taxon>
        <taxon>Bacillati</taxon>
        <taxon>Actinomycetota</taxon>
        <taxon>Actinomycetes</taxon>
        <taxon>Propionibacteriales</taxon>
        <taxon>Propionibacteriaceae</taxon>
        <taxon>Raineyella</taxon>
    </lineage>
</organism>
<evidence type="ECO:0000256" key="8">
    <source>
        <dbReference type="ARBA" id="ARBA00022842"/>
    </source>
</evidence>
<comment type="pathway">
    <text evidence="2">Amino-acid biosynthesis; L-serine biosynthesis; L-serine from 3-phospho-D-glycerate: step 3/3.</text>
</comment>
<dbReference type="GO" id="GO:0036424">
    <property type="term" value="F:L-phosphoserine phosphatase activity"/>
    <property type="evidence" value="ECO:0007669"/>
    <property type="project" value="InterPro"/>
</dbReference>
<dbReference type="NCBIfam" id="TIGR00338">
    <property type="entry name" value="serB"/>
    <property type="match status" value="1"/>
</dbReference>
<dbReference type="STRING" id="1577474.GA0111570_11341"/>
<evidence type="ECO:0000256" key="3">
    <source>
        <dbReference type="ARBA" id="ARBA00009184"/>
    </source>
</evidence>
<dbReference type="SFLD" id="SFLDG01136">
    <property type="entry name" value="C1.6:_Phosphoserine_Phosphatas"/>
    <property type="match status" value="1"/>
</dbReference>
<dbReference type="GO" id="GO:0000287">
    <property type="term" value="F:magnesium ion binding"/>
    <property type="evidence" value="ECO:0007669"/>
    <property type="project" value="TreeGrafter"/>
</dbReference>
<dbReference type="EMBL" id="FMYF01000013">
    <property type="protein sequence ID" value="SDB98909.1"/>
    <property type="molecule type" value="Genomic_DNA"/>
</dbReference>
<evidence type="ECO:0000256" key="2">
    <source>
        <dbReference type="ARBA" id="ARBA00005135"/>
    </source>
</evidence>
<sequence>MQPVPAVRQRLALVSPAGIPEAAIEAAQALFPGVTSVRHRHEDAWQAVYVEGGAPGTIDVRPVADAYDLSAAVVSGPLLDGPELVVMDVDSTFITSEVIEEIAEAAGTREEVARVTEQAMRGEIDFAESLARRVATLAGVPASTLADVLARVSYTPGAEELVRTVQARGGHVGLVSGGFIEVVAPLAERLGIDLVRANRLEVDDAGLLTGRTVGRVVDGRAKVEFLGSYAAEVGATPGRTVAMGDGANDLGMIAAAGLGVAFCAKPIVREQASGRITFRRLDALCGLLDI</sequence>
<feature type="active site" description="Proton donor" evidence="13">
    <location>
        <position position="90"/>
    </location>
</feature>
<evidence type="ECO:0000256" key="6">
    <source>
        <dbReference type="ARBA" id="ARBA00022723"/>
    </source>
</evidence>